<evidence type="ECO:0000313" key="12">
    <source>
        <dbReference type="EMBL" id="PNH09030.1"/>
    </source>
</evidence>
<keyword evidence="6" id="KW-1133">Transmembrane helix</keyword>
<keyword evidence="3" id="KW-1003">Cell membrane</keyword>
<dbReference type="PANTHER" id="PTHR48052:SF8">
    <property type="entry name" value="LRR RECEPTOR-LIKE SERINE_THREONINE-PROTEIN KINASE FLS2"/>
    <property type="match status" value="1"/>
</dbReference>
<dbReference type="GO" id="GO:0005930">
    <property type="term" value="C:axoneme"/>
    <property type="evidence" value="ECO:0007669"/>
    <property type="project" value="UniProtKB-SubCell"/>
</dbReference>
<evidence type="ECO:0000256" key="2">
    <source>
        <dbReference type="ARBA" id="ARBA00004430"/>
    </source>
</evidence>
<organism evidence="12 13">
    <name type="scientific">Tetrabaena socialis</name>
    <dbReference type="NCBI Taxonomy" id="47790"/>
    <lineage>
        <taxon>Eukaryota</taxon>
        <taxon>Viridiplantae</taxon>
        <taxon>Chlorophyta</taxon>
        <taxon>core chlorophytes</taxon>
        <taxon>Chlorophyceae</taxon>
        <taxon>CS clade</taxon>
        <taxon>Chlamydomonadales</taxon>
        <taxon>Tetrabaenaceae</taxon>
        <taxon>Tetrabaena</taxon>
    </lineage>
</organism>
<dbReference type="InterPro" id="IPR001611">
    <property type="entry name" value="Leu-rich_rpt"/>
</dbReference>
<proteinExistence type="predicted"/>
<evidence type="ECO:0000256" key="1">
    <source>
        <dbReference type="ARBA" id="ARBA00004236"/>
    </source>
</evidence>
<keyword evidence="9" id="KW-0325">Glycoprotein</keyword>
<dbReference type="Gene3D" id="3.80.10.10">
    <property type="entry name" value="Ribonuclease Inhibitor"/>
    <property type="match status" value="1"/>
</dbReference>
<keyword evidence="4" id="KW-0812">Transmembrane</keyword>
<evidence type="ECO:0000256" key="6">
    <source>
        <dbReference type="ARBA" id="ARBA00022989"/>
    </source>
</evidence>
<dbReference type="OrthoDB" id="1535479at2759"/>
<keyword evidence="8 12" id="KW-0675">Receptor</keyword>
<comment type="subcellular location">
    <subcellularLocation>
        <location evidence="1">Cell membrane</location>
    </subcellularLocation>
    <subcellularLocation>
        <location evidence="2">Cytoplasm</location>
        <location evidence="2">Cytoskeleton</location>
        <location evidence="2">Cilium axoneme</location>
    </subcellularLocation>
    <subcellularLocation>
        <location evidence="10">Endomembrane system</location>
        <topology evidence="10">Single-pass membrane protein</topology>
    </subcellularLocation>
</comment>
<evidence type="ECO:0000256" key="11">
    <source>
        <dbReference type="SAM" id="SignalP"/>
    </source>
</evidence>
<feature type="signal peptide" evidence="11">
    <location>
        <begin position="1"/>
        <end position="26"/>
    </location>
</feature>
<sequence>MAAARGWLLAAVALLAAAVLQHRAFARTLERDVYALIALHEEVRARDPQWAGVMDKWPVQTCAPDGTCGVDPCGLEWEGDGWEGISCRYQWDWDKSIPRVVTNFHLPKYGLTGTLPRSLALLANLTELDMDANQLIGPLPAEWGCLGNLIEIDFSNNRLTGTIPPEWGLLRGLVELTGWLVELEVDGNPGLSGCVPDGCPPFDRLCGRYPGPPCPSFTNDAFIGTAVGGTRIGTRCAPPEGGDQTLQAWLRCPVVADFRQPILGFFKQQQQKGRGSGGDAAAAATNVVPAAAAPKDNGLGAASMVVRPALGEPAK</sequence>
<dbReference type="Pfam" id="PF00560">
    <property type="entry name" value="LRR_1"/>
    <property type="match status" value="2"/>
</dbReference>
<keyword evidence="12" id="KW-0418">Kinase</keyword>
<evidence type="ECO:0000256" key="9">
    <source>
        <dbReference type="ARBA" id="ARBA00023180"/>
    </source>
</evidence>
<dbReference type="GO" id="GO:0005886">
    <property type="term" value="C:plasma membrane"/>
    <property type="evidence" value="ECO:0007669"/>
    <property type="project" value="UniProtKB-SubCell"/>
</dbReference>
<dbReference type="GO" id="GO:0016301">
    <property type="term" value="F:kinase activity"/>
    <property type="evidence" value="ECO:0007669"/>
    <property type="project" value="UniProtKB-KW"/>
</dbReference>
<evidence type="ECO:0000313" key="13">
    <source>
        <dbReference type="Proteomes" id="UP000236333"/>
    </source>
</evidence>
<dbReference type="SUPFAM" id="SSF52058">
    <property type="entry name" value="L domain-like"/>
    <property type="match status" value="1"/>
</dbReference>
<evidence type="ECO:0000256" key="5">
    <source>
        <dbReference type="ARBA" id="ARBA00022729"/>
    </source>
</evidence>
<dbReference type="EMBL" id="PGGS01000107">
    <property type="protein sequence ID" value="PNH09030.1"/>
    <property type="molecule type" value="Genomic_DNA"/>
</dbReference>
<dbReference type="GO" id="GO:0012505">
    <property type="term" value="C:endomembrane system"/>
    <property type="evidence" value="ECO:0007669"/>
    <property type="project" value="UniProtKB-SubCell"/>
</dbReference>
<dbReference type="InterPro" id="IPR032675">
    <property type="entry name" value="LRR_dom_sf"/>
</dbReference>
<dbReference type="Proteomes" id="UP000236333">
    <property type="component" value="Unassembled WGS sequence"/>
</dbReference>
<reference evidence="12 13" key="1">
    <citation type="journal article" date="2017" name="Mol. Biol. Evol.">
        <title>The 4-celled Tetrabaena socialis nuclear genome reveals the essential components for genetic control of cell number at the origin of multicellularity in the volvocine lineage.</title>
        <authorList>
            <person name="Featherston J."/>
            <person name="Arakaki Y."/>
            <person name="Hanschen E.R."/>
            <person name="Ferris P.J."/>
            <person name="Michod R.E."/>
            <person name="Olson B.J.S.C."/>
            <person name="Nozaki H."/>
            <person name="Durand P.M."/>
        </authorList>
    </citation>
    <scope>NUCLEOTIDE SEQUENCE [LARGE SCALE GENOMIC DNA]</scope>
    <source>
        <strain evidence="12 13">NIES-571</strain>
    </source>
</reference>
<evidence type="ECO:0000256" key="4">
    <source>
        <dbReference type="ARBA" id="ARBA00022692"/>
    </source>
</evidence>
<evidence type="ECO:0000256" key="8">
    <source>
        <dbReference type="ARBA" id="ARBA00023170"/>
    </source>
</evidence>
<dbReference type="AlphaFoldDB" id="A0A2J8A941"/>
<evidence type="ECO:0000256" key="10">
    <source>
        <dbReference type="ARBA" id="ARBA00037847"/>
    </source>
</evidence>
<dbReference type="PANTHER" id="PTHR48052">
    <property type="entry name" value="UNNAMED PRODUCT"/>
    <property type="match status" value="1"/>
</dbReference>
<keyword evidence="12" id="KW-0808">Transferase</keyword>
<name>A0A2J8A941_9CHLO</name>
<accession>A0A2J8A941</accession>
<evidence type="ECO:0000256" key="7">
    <source>
        <dbReference type="ARBA" id="ARBA00023136"/>
    </source>
</evidence>
<evidence type="ECO:0000256" key="3">
    <source>
        <dbReference type="ARBA" id="ARBA00022475"/>
    </source>
</evidence>
<keyword evidence="7" id="KW-0472">Membrane</keyword>
<gene>
    <name evidence="12" type="ORF">TSOC_004357</name>
</gene>
<protein>
    <submittedName>
        <fullName evidence="12">Putative LRR receptor-like serine/threonine-protein kinase</fullName>
    </submittedName>
</protein>
<comment type="caution">
    <text evidence="12">The sequence shown here is derived from an EMBL/GenBank/DDBJ whole genome shotgun (WGS) entry which is preliminary data.</text>
</comment>
<keyword evidence="13" id="KW-1185">Reference proteome</keyword>
<keyword evidence="5 11" id="KW-0732">Signal</keyword>
<feature type="chain" id="PRO_5014415571" evidence="11">
    <location>
        <begin position="27"/>
        <end position="315"/>
    </location>
</feature>